<evidence type="ECO:0000313" key="10">
    <source>
        <dbReference type="EMBL" id="KAJ4785206.1"/>
    </source>
</evidence>
<comment type="caution">
    <text evidence="10">The sequence shown here is derived from an EMBL/GenBank/DDBJ whole genome shotgun (WGS) entry which is preliminary data.</text>
</comment>
<gene>
    <name evidence="10" type="ORF">LUZ62_036452</name>
</gene>
<evidence type="ECO:0000313" key="11">
    <source>
        <dbReference type="Proteomes" id="UP001140206"/>
    </source>
</evidence>
<comment type="domain">
    <text evidence="8">The DHHC domain is required for palmitoyltransferase activity.</text>
</comment>
<keyword evidence="11" id="KW-1185">Reference proteome</keyword>
<keyword evidence="4 8" id="KW-0812">Transmembrane</keyword>
<dbReference type="InterPro" id="IPR039859">
    <property type="entry name" value="PFA4/ZDH16/20/ERF2-like"/>
</dbReference>
<evidence type="ECO:0000256" key="7">
    <source>
        <dbReference type="ARBA" id="ARBA00023315"/>
    </source>
</evidence>
<keyword evidence="6 8" id="KW-0472">Membrane</keyword>
<protein>
    <recommendedName>
        <fullName evidence="8">S-acyltransferase</fullName>
        <ecNumber evidence="8">2.3.1.225</ecNumber>
    </recommendedName>
    <alternativeName>
        <fullName evidence="8">Palmitoyltransferase</fullName>
    </alternativeName>
</protein>
<dbReference type="EMBL" id="JAMFTS010000002">
    <property type="protein sequence ID" value="KAJ4785206.1"/>
    <property type="molecule type" value="Genomic_DNA"/>
</dbReference>
<organism evidence="10 11">
    <name type="scientific">Rhynchospora pubera</name>
    <dbReference type="NCBI Taxonomy" id="906938"/>
    <lineage>
        <taxon>Eukaryota</taxon>
        <taxon>Viridiplantae</taxon>
        <taxon>Streptophyta</taxon>
        <taxon>Embryophyta</taxon>
        <taxon>Tracheophyta</taxon>
        <taxon>Spermatophyta</taxon>
        <taxon>Magnoliopsida</taxon>
        <taxon>Liliopsida</taxon>
        <taxon>Poales</taxon>
        <taxon>Cyperaceae</taxon>
        <taxon>Cyperoideae</taxon>
        <taxon>Rhynchosporeae</taxon>
        <taxon>Rhynchospora</taxon>
    </lineage>
</organism>
<evidence type="ECO:0000259" key="9">
    <source>
        <dbReference type="Pfam" id="PF01529"/>
    </source>
</evidence>
<feature type="transmembrane region" description="Helical" evidence="8">
    <location>
        <begin position="245"/>
        <end position="262"/>
    </location>
</feature>
<dbReference type="PROSITE" id="PS50216">
    <property type="entry name" value="DHHC"/>
    <property type="match status" value="1"/>
</dbReference>
<dbReference type="InterPro" id="IPR001594">
    <property type="entry name" value="Palmitoyltrfase_DHHC"/>
</dbReference>
<feature type="transmembrane region" description="Helical" evidence="8">
    <location>
        <begin position="274"/>
        <end position="294"/>
    </location>
</feature>
<sequence>MGEEQTVQEESNMASVSEECQVSCWGCGLRLILSTYSPSFKCGWCGAITQTDLAPRKADSRCFSHWRRVRDRFFVSILMFFILFIISAGVWAVYPIVFSISTFCGIFHITLTTILSITTISTFCMAAFRSPGAPPTIVWGSYPIVEKNDLNDYTLCVYCSKPKPPRAHHCRSCKMCVMDMDHHCPFVCLLILIGNCVGAANNHAFILFLISVVISCMYVTIMAIYSGYRVWPPLDLSDLTTSVSLHSVNITSLLGGIFATLARSALLLSARGLILVYLAFASFAVEIGIGVLLWQQLSYIYDGVTYVNSISSMNVGYTERGWNNVVRFFGCPYSISRLFRFCGYGNGVKLQDGDSSSKTA</sequence>
<evidence type="ECO:0000256" key="5">
    <source>
        <dbReference type="ARBA" id="ARBA00022989"/>
    </source>
</evidence>
<dbReference type="GO" id="GO:0016020">
    <property type="term" value="C:membrane"/>
    <property type="evidence" value="ECO:0007669"/>
    <property type="project" value="UniProtKB-SubCell"/>
</dbReference>
<dbReference type="PANTHER" id="PTHR12246">
    <property type="entry name" value="PALMITOYLTRANSFERASE ZDHHC16"/>
    <property type="match status" value="1"/>
</dbReference>
<evidence type="ECO:0000256" key="4">
    <source>
        <dbReference type="ARBA" id="ARBA00022692"/>
    </source>
</evidence>
<comment type="subcellular location">
    <subcellularLocation>
        <location evidence="1">Membrane</location>
        <topology evidence="1">Multi-pass membrane protein</topology>
    </subcellularLocation>
</comment>
<evidence type="ECO:0000256" key="8">
    <source>
        <dbReference type="RuleBase" id="RU079119"/>
    </source>
</evidence>
<dbReference type="GO" id="GO:0019706">
    <property type="term" value="F:protein-cysteine S-palmitoyltransferase activity"/>
    <property type="evidence" value="ECO:0007669"/>
    <property type="project" value="UniProtKB-EC"/>
</dbReference>
<keyword evidence="7 8" id="KW-0012">Acyltransferase</keyword>
<keyword evidence="3 8" id="KW-0808">Transferase</keyword>
<name>A0AAV8F281_9POAL</name>
<evidence type="ECO:0000256" key="1">
    <source>
        <dbReference type="ARBA" id="ARBA00004141"/>
    </source>
</evidence>
<reference evidence="10" key="1">
    <citation type="submission" date="2022-08" db="EMBL/GenBank/DDBJ databases">
        <authorList>
            <person name="Marques A."/>
        </authorList>
    </citation>
    <scope>NUCLEOTIDE SEQUENCE</scope>
    <source>
        <strain evidence="10">RhyPub2mFocal</strain>
        <tissue evidence="10">Leaves</tissue>
    </source>
</reference>
<evidence type="ECO:0000256" key="3">
    <source>
        <dbReference type="ARBA" id="ARBA00022679"/>
    </source>
</evidence>
<comment type="catalytic activity">
    <reaction evidence="8">
        <text>L-cysteinyl-[protein] + hexadecanoyl-CoA = S-hexadecanoyl-L-cysteinyl-[protein] + CoA</text>
        <dbReference type="Rhea" id="RHEA:36683"/>
        <dbReference type="Rhea" id="RHEA-COMP:10131"/>
        <dbReference type="Rhea" id="RHEA-COMP:11032"/>
        <dbReference type="ChEBI" id="CHEBI:29950"/>
        <dbReference type="ChEBI" id="CHEBI:57287"/>
        <dbReference type="ChEBI" id="CHEBI:57379"/>
        <dbReference type="ChEBI" id="CHEBI:74151"/>
        <dbReference type="EC" id="2.3.1.225"/>
    </reaction>
</comment>
<accession>A0AAV8F281</accession>
<feature type="transmembrane region" description="Helical" evidence="8">
    <location>
        <begin position="204"/>
        <end position="225"/>
    </location>
</feature>
<dbReference type="Proteomes" id="UP001140206">
    <property type="component" value="Chromosome 2"/>
</dbReference>
<keyword evidence="5 8" id="KW-1133">Transmembrane helix</keyword>
<dbReference type="AlphaFoldDB" id="A0AAV8F281"/>
<dbReference type="EC" id="2.3.1.225" evidence="8"/>
<comment type="similarity">
    <text evidence="2 8">Belongs to the DHHC palmitoyltransferase family.</text>
</comment>
<evidence type="ECO:0000256" key="2">
    <source>
        <dbReference type="ARBA" id="ARBA00008574"/>
    </source>
</evidence>
<feature type="transmembrane region" description="Helical" evidence="8">
    <location>
        <begin position="106"/>
        <end position="128"/>
    </location>
</feature>
<feature type="transmembrane region" description="Helical" evidence="8">
    <location>
        <begin position="73"/>
        <end position="94"/>
    </location>
</feature>
<evidence type="ECO:0000256" key="6">
    <source>
        <dbReference type="ARBA" id="ARBA00023136"/>
    </source>
</evidence>
<proteinExistence type="inferred from homology"/>
<feature type="domain" description="Palmitoyltransferase DHHC" evidence="9">
    <location>
        <begin position="153"/>
        <end position="310"/>
    </location>
</feature>
<dbReference type="Pfam" id="PF01529">
    <property type="entry name" value="DHHC"/>
    <property type="match status" value="1"/>
</dbReference>